<dbReference type="InterPro" id="IPR018502">
    <property type="entry name" value="Annexin_repeat"/>
</dbReference>
<evidence type="ECO:0000256" key="5">
    <source>
        <dbReference type="SAM" id="Phobius"/>
    </source>
</evidence>
<keyword evidence="5" id="KW-0472">Membrane</keyword>
<comment type="domain">
    <text evidence="4">A pair of annexin repeats may form one binding site for calcium and phospholipid.</text>
</comment>
<evidence type="ECO:0000256" key="3">
    <source>
        <dbReference type="ARBA" id="ARBA00023216"/>
    </source>
</evidence>
<dbReference type="SUPFAM" id="SSF47874">
    <property type="entry name" value="Annexin"/>
    <property type="match status" value="1"/>
</dbReference>
<dbReference type="AlphaFoldDB" id="A0A426YJC8"/>
<comment type="similarity">
    <text evidence="1 4">Belongs to the annexin family.</text>
</comment>
<sequence length="259" mass="30042">MENVSWISFEVTKVYVACSYCWHMLAHYAMRDLRLIIIWYQNMQRICTKLVRKDWERMKIPLSAFSVDAAGHIWQLLLLFMIILMATSWRRYNLVWSVIFCINIVYTSSLSSIANLQAVKSETSGHFELALLTILRCAENPGKYFAKVHISSIPSFAKDNLLRLKLAQFRKPVKIKYLFFELGCQSTSILFQVLRKAMKGLGTNDVTLIRVVVTRSEIDMQYIKAEYHKKYKKPLRDAIHSETSGHYRTFLLALVGSGP</sequence>
<keyword evidence="5" id="KW-0812">Transmembrane</keyword>
<reference evidence="6 7" key="1">
    <citation type="journal article" date="2014" name="Agronomy (Basel)">
        <title>A Draft Genome Sequence for Ensete ventricosum, the Drought-Tolerant Tree Against Hunger.</title>
        <authorList>
            <person name="Harrison J."/>
            <person name="Moore K.A."/>
            <person name="Paszkiewicz K."/>
            <person name="Jones T."/>
            <person name="Grant M."/>
            <person name="Ambacheew D."/>
            <person name="Muzemil S."/>
            <person name="Studholme D.J."/>
        </authorList>
    </citation>
    <scope>NUCLEOTIDE SEQUENCE [LARGE SCALE GENOMIC DNA]</scope>
</reference>
<evidence type="ECO:0000256" key="1">
    <source>
        <dbReference type="ARBA" id="ARBA00007831"/>
    </source>
</evidence>
<dbReference type="FunFam" id="1.10.220.10:FF:000001">
    <property type="entry name" value="Annexin"/>
    <property type="match status" value="1"/>
</dbReference>
<dbReference type="Proteomes" id="UP000287651">
    <property type="component" value="Unassembled WGS sequence"/>
</dbReference>
<dbReference type="GO" id="GO:0009409">
    <property type="term" value="P:response to cold"/>
    <property type="evidence" value="ECO:0007669"/>
    <property type="project" value="TreeGrafter"/>
</dbReference>
<dbReference type="PANTHER" id="PTHR10502">
    <property type="entry name" value="ANNEXIN"/>
    <property type="match status" value="1"/>
</dbReference>
<name>A0A426YJC8_ENSVE</name>
<keyword evidence="5" id="KW-1133">Transmembrane helix</keyword>
<keyword evidence="3 4" id="KW-0041">Annexin</keyword>
<proteinExistence type="inferred from homology"/>
<evidence type="ECO:0000256" key="2">
    <source>
        <dbReference type="ARBA" id="ARBA00022737"/>
    </source>
</evidence>
<dbReference type="GO" id="GO:0001786">
    <property type="term" value="F:phosphatidylserine binding"/>
    <property type="evidence" value="ECO:0007669"/>
    <property type="project" value="TreeGrafter"/>
</dbReference>
<dbReference type="InterPro" id="IPR001464">
    <property type="entry name" value="Annexin"/>
</dbReference>
<dbReference type="PANTHER" id="PTHR10502:SF102">
    <property type="entry name" value="ANNEXIN B11"/>
    <property type="match status" value="1"/>
</dbReference>
<keyword evidence="4" id="KW-0111">Calcium/phospholipid-binding</keyword>
<dbReference type="SMART" id="SM00335">
    <property type="entry name" value="ANX"/>
    <property type="match status" value="1"/>
</dbReference>
<keyword evidence="2 4" id="KW-0677">Repeat</keyword>
<dbReference type="GO" id="GO:0009408">
    <property type="term" value="P:response to heat"/>
    <property type="evidence" value="ECO:0007669"/>
    <property type="project" value="TreeGrafter"/>
</dbReference>
<dbReference type="Gene3D" id="1.10.220.10">
    <property type="entry name" value="Annexin"/>
    <property type="match status" value="1"/>
</dbReference>
<dbReference type="GO" id="GO:0005544">
    <property type="term" value="F:calcium-dependent phospholipid binding"/>
    <property type="evidence" value="ECO:0007669"/>
    <property type="project" value="UniProtKB-KW"/>
</dbReference>
<feature type="transmembrane region" description="Helical" evidence="5">
    <location>
        <begin position="94"/>
        <end position="116"/>
    </location>
</feature>
<dbReference type="GO" id="GO:0009414">
    <property type="term" value="P:response to water deprivation"/>
    <property type="evidence" value="ECO:0007669"/>
    <property type="project" value="TreeGrafter"/>
</dbReference>
<dbReference type="PROSITE" id="PS00223">
    <property type="entry name" value="ANNEXIN_1"/>
    <property type="match status" value="1"/>
</dbReference>
<evidence type="ECO:0000256" key="4">
    <source>
        <dbReference type="RuleBase" id="RU003540"/>
    </source>
</evidence>
<keyword evidence="4" id="KW-0106">Calcium</keyword>
<dbReference type="InterPro" id="IPR037104">
    <property type="entry name" value="Annexin_sf"/>
</dbReference>
<evidence type="ECO:0000313" key="6">
    <source>
        <dbReference type="EMBL" id="RRT51796.1"/>
    </source>
</evidence>
<dbReference type="GO" id="GO:0005737">
    <property type="term" value="C:cytoplasm"/>
    <property type="evidence" value="ECO:0007669"/>
    <property type="project" value="TreeGrafter"/>
</dbReference>
<protein>
    <recommendedName>
        <fullName evidence="4">Annexin</fullName>
    </recommendedName>
</protein>
<dbReference type="GO" id="GO:0005886">
    <property type="term" value="C:plasma membrane"/>
    <property type="evidence" value="ECO:0007669"/>
    <property type="project" value="TreeGrafter"/>
</dbReference>
<feature type="transmembrane region" description="Helical" evidence="5">
    <location>
        <begin position="62"/>
        <end position="88"/>
    </location>
</feature>
<gene>
    <name evidence="6" type="ORF">B296_00050890</name>
</gene>
<dbReference type="InterPro" id="IPR018252">
    <property type="entry name" value="Annexin_repeat_CS"/>
</dbReference>
<dbReference type="Pfam" id="PF00191">
    <property type="entry name" value="Annexin"/>
    <property type="match status" value="1"/>
</dbReference>
<dbReference type="PRINTS" id="PR00196">
    <property type="entry name" value="ANNEXIN"/>
</dbReference>
<comment type="caution">
    <text evidence="6">The sequence shown here is derived from an EMBL/GenBank/DDBJ whole genome shotgun (WGS) entry which is preliminary data.</text>
</comment>
<dbReference type="PROSITE" id="PS51897">
    <property type="entry name" value="ANNEXIN_2"/>
    <property type="match status" value="1"/>
</dbReference>
<organism evidence="6 7">
    <name type="scientific">Ensete ventricosum</name>
    <name type="common">Abyssinian banana</name>
    <name type="synonym">Musa ensete</name>
    <dbReference type="NCBI Taxonomy" id="4639"/>
    <lineage>
        <taxon>Eukaryota</taxon>
        <taxon>Viridiplantae</taxon>
        <taxon>Streptophyta</taxon>
        <taxon>Embryophyta</taxon>
        <taxon>Tracheophyta</taxon>
        <taxon>Spermatophyta</taxon>
        <taxon>Magnoliopsida</taxon>
        <taxon>Liliopsida</taxon>
        <taxon>Zingiberales</taxon>
        <taxon>Musaceae</taxon>
        <taxon>Ensete</taxon>
    </lineage>
</organism>
<dbReference type="GO" id="GO:0009651">
    <property type="term" value="P:response to salt stress"/>
    <property type="evidence" value="ECO:0007669"/>
    <property type="project" value="TreeGrafter"/>
</dbReference>
<evidence type="ECO:0000313" key="7">
    <source>
        <dbReference type="Proteomes" id="UP000287651"/>
    </source>
</evidence>
<dbReference type="GO" id="GO:0005509">
    <property type="term" value="F:calcium ion binding"/>
    <property type="evidence" value="ECO:0007669"/>
    <property type="project" value="InterPro"/>
</dbReference>
<dbReference type="EMBL" id="AMZH03012026">
    <property type="protein sequence ID" value="RRT51796.1"/>
    <property type="molecule type" value="Genomic_DNA"/>
</dbReference>
<accession>A0A426YJC8</accession>